<protein>
    <submittedName>
        <fullName evidence="3">MFS transporter</fullName>
    </submittedName>
</protein>
<feature type="transmembrane region" description="Helical" evidence="2">
    <location>
        <begin position="416"/>
        <end position="433"/>
    </location>
</feature>
<keyword evidence="2" id="KW-0472">Membrane</keyword>
<evidence type="ECO:0000313" key="3">
    <source>
        <dbReference type="EMBL" id="RSM64161.1"/>
    </source>
</evidence>
<reference evidence="3 4" key="1">
    <citation type="submission" date="2018-05" db="EMBL/GenBank/DDBJ databases">
        <title>Evolution of GPA BGCs.</title>
        <authorList>
            <person name="Waglechner N."/>
            <person name="Wright G.D."/>
        </authorList>
    </citation>
    <scope>NUCLEOTIDE SEQUENCE [LARGE SCALE GENOMIC DNA]</scope>
    <source>
        <strain evidence="3 4">A82846</strain>
    </source>
</reference>
<organism evidence="3 4">
    <name type="scientific">Kibdelosporangium aridum</name>
    <dbReference type="NCBI Taxonomy" id="2030"/>
    <lineage>
        <taxon>Bacteria</taxon>
        <taxon>Bacillati</taxon>
        <taxon>Actinomycetota</taxon>
        <taxon>Actinomycetes</taxon>
        <taxon>Pseudonocardiales</taxon>
        <taxon>Pseudonocardiaceae</taxon>
        <taxon>Kibdelosporangium</taxon>
    </lineage>
</organism>
<dbReference type="InterPro" id="IPR011701">
    <property type="entry name" value="MFS"/>
</dbReference>
<comment type="caution">
    <text evidence="3">The sequence shown here is derived from an EMBL/GenBank/DDBJ whole genome shotgun (WGS) entry which is preliminary data.</text>
</comment>
<gene>
    <name evidence="3" type="ORF">DMH04_51710</name>
</gene>
<feature type="transmembrane region" description="Helical" evidence="2">
    <location>
        <begin position="140"/>
        <end position="159"/>
    </location>
</feature>
<dbReference type="SUPFAM" id="SSF103473">
    <property type="entry name" value="MFS general substrate transporter"/>
    <property type="match status" value="1"/>
</dbReference>
<dbReference type="Gene3D" id="1.20.1250.20">
    <property type="entry name" value="MFS general substrate transporter like domains"/>
    <property type="match status" value="1"/>
</dbReference>
<proteinExistence type="predicted"/>
<feature type="transmembrane region" description="Helical" evidence="2">
    <location>
        <begin position="297"/>
        <end position="319"/>
    </location>
</feature>
<feature type="transmembrane region" description="Helical" evidence="2">
    <location>
        <begin position="331"/>
        <end position="349"/>
    </location>
</feature>
<dbReference type="GO" id="GO:0022857">
    <property type="term" value="F:transmembrane transporter activity"/>
    <property type="evidence" value="ECO:0007669"/>
    <property type="project" value="InterPro"/>
</dbReference>
<accession>A0A428Y9G5</accession>
<feature type="transmembrane region" description="Helical" evidence="2">
    <location>
        <begin position="84"/>
        <end position="101"/>
    </location>
</feature>
<dbReference type="InterPro" id="IPR036259">
    <property type="entry name" value="MFS_trans_sf"/>
</dbReference>
<feature type="transmembrane region" description="Helical" evidence="2">
    <location>
        <begin position="199"/>
        <end position="221"/>
    </location>
</feature>
<feature type="transmembrane region" description="Helical" evidence="2">
    <location>
        <begin position="388"/>
        <end position="410"/>
    </location>
</feature>
<dbReference type="AlphaFoldDB" id="A0A428Y9G5"/>
<feature type="compositionally biased region" description="Low complexity" evidence="1">
    <location>
        <begin position="20"/>
        <end position="30"/>
    </location>
</feature>
<feature type="transmembrane region" description="Helical" evidence="2">
    <location>
        <begin position="355"/>
        <end position="376"/>
    </location>
</feature>
<feature type="transmembrane region" description="Helical" evidence="2">
    <location>
        <begin position="165"/>
        <end position="187"/>
    </location>
</feature>
<dbReference type="Pfam" id="PF07690">
    <property type="entry name" value="MFS_1"/>
    <property type="match status" value="1"/>
</dbReference>
<feature type="transmembrane region" description="Helical" evidence="2">
    <location>
        <begin position="263"/>
        <end position="285"/>
    </location>
</feature>
<dbReference type="Proteomes" id="UP000287547">
    <property type="component" value="Unassembled WGS sequence"/>
</dbReference>
<keyword evidence="2" id="KW-1133">Transmembrane helix</keyword>
<name>A0A428Y9G5_KIBAR</name>
<feature type="transmembrane region" description="Helical" evidence="2">
    <location>
        <begin position="107"/>
        <end position="128"/>
    </location>
</feature>
<dbReference type="PANTHER" id="PTHR23542">
    <property type="match status" value="1"/>
</dbReference>
<feature type="transmembrane region" description="Helical" evidence="2">
    <location>
        <begin position="227"/>
        <end position="251"/>
    </location>
</feature>
<feature type="region of interest" description="Disordered" evidence="1">
    <location>
        <begin position="1"/>
        <end position="39"/>
    </location>
</feature>
<evidence type="ECO:0000256" key="1">
    <source>
        <dbReference type="SAM" id="MobiDB-lite"/>
    </source>
</evidence>
<dbReference type="EMBL" id="QHKI01000099">
    <property type="protein sequence ID" value="RSM64161.1"/>
    <property type="molecule type" value="Genomic_DNA"/>
</dbReference>
<evidence type="ECO:0000256" key="2">
    <source>
        <dbReference type="SAM" id="Phobius"/>
    </source>
</evidence>
<sequence>MDRLATAQRACTGERPGRVSSLTALSTSSSGEMASRTRWAPTSPSWISITGRPFGNSRISIAGVGPGCSVARVSYVRWSIAAQFLRLPAMMAPLAFALLATEVTGSYRLGGLMMAVFIGAEIIAAGPVGRALDRFGVARGLRVLLLVSALFLCGLALFASSPVLTVVFVVLTGLAAGGLSGGIRALLPKSVSAGFLERAVAIDAVVIEIVVVTGPLIVALLTPLGVVAPVLGMAGAYLLAVVFVPTVAVAPRTRGERPKLGSIMTWLLSAFGFGVLISTIEVSSLPFAQRLGGGAEFAVVFMAVLIAASMAGAGLYAWLGPRLQIDRRIRAALCLVVMAVGGVLAAFGVSWPLLIAGLVTVGICTGPLNTTISMHLQLTLPESRKAEGFSLVFTAQAGGFALGSLCVALLPVSVAPMVGSAVALIAAFTVISAHRGAPYRRVTSAVANQEA</sequence>
<dbReference type="PANTHER" id="PTHR23542:SF1">
    <property type="entry name" value="MAJOR FACILITATOR SUPERFAMILY (MFS) PROFILE DOMAIN-CONTAINING PROTEIN"/>
    <property type="match status" value="1"/>
</dbReference>
<keyword evidence="2" id="KW-0812">Transmembrane</keyword>
<evidence type="ECO:0000313" key="4">
    <source>
        <dbReference type="Proteomes" id="UP000287547"/>
    </source>
</evidence>